<proteinExistence type="predicted"/>
<name>A0A0C3RGV9_9PORP</name>
<evidence type="ECO:0000313" key="2">
    <source>
        <dbReference type="EMBL" id="KIO44819.1"/>
    </source>
</evidence>
<dbReference type="Pfam" id="PF14109">
    <property type="entry name" value="GldH_lipo"/>
    <property type="match status" value="1"/>
</dbReference>
<reference evidence="2 4" key="1">
    <citation type="submission" date="2014-07" db="EMBL/GenBank/DDBJ databases">
        <title>Porphyromonadaceae bacterium OUH 308042 = ATCC BAA-2681 = DSM 28342 draft genome.</title>
        <authorList>
            <person name="Sydenham T.V."/>
            <person name="Hasman H."/>
            <person name="Justensen U.S."/>
        </authorList>
    </citation>
    <scope>NUCLEOTIDE SEQUENCE [LARGE SCALE GENOMIC DNA]</scope>
    <source>
        <strain evidence="2 4">OUH 308042</strain>
    </source>
</reference>
<reference evidence="1 3" key="2">
    <citation type="submission" date="2014-07" db="EMBL/GenBank/DDBJ databases">
        <title>Porphyromonadaceae bacterium OUH 334697 = ATCC BAA-2682 = DSM 28341 draft genome.</title>
        <authorList>
            <person name="Sydenham T.V."/>
            <person name="Hasman H."/>
            <person name="Justesen U.S."/>
        </authorList>
    </citation>
    <scope>NUCLEOTIDE SEQUENCE [LARGE SCALE GENOMIC DNA]</scope>
    <source>
        <strain evidence="1 3">OUH 334697</strain>
    </source>
</reference>
<sequence length="157" mass="17976">MKNKICCWIILLGCTGCHLDLSSYKSYRTLSKERWIRDSVIAFKAQDLVPGEYQLKIGLRHTTDYMYANLRCFLSIHRNNQPIKIDTINLILADDNGDWLGDGMKGLKTIIQPVGKIAPPDSCCSYTFYLWHSMRNKELKGIKNIGIELEAFGNTKE</sequence>
<keyword evidence="4" id="KW-1185">Reference proteome</keyword>
<evidence type="ECO:0000313" key="4">
    <source>
        <dbReference type="Proteomes" id="UP000031980"/>
    </source>
</evidence>
<dbReference type="Proteomes" id="UP000031980">
    <property type="component" value="Unassembled WGS sequence"/>
</dbReference>
<dbReference type="RefSeq" id="WP_041504228.1">
    <property type="nucleotide sequence ID" value="NZ_JPIT01000032.1"/>
</dbReference>
<dbReference type="InterPro" id="IPR020018">
    <property type="entry name" value="Motility-assoc_lipoprot_GldH"/>
</dbReference>
<dbReference type="OrthoDB" id="982482at2"/>
<dbReference type="NCBIfam" id="TIGR03511">
    <property type="entry name" value="GldH_lipo"/>
    <property type="match status" value="1"/>
</dbReference>
<dbReference type="AlphaFoldDB" id="A0A0C3RGV9"/>
<dbReference type="EMBL" id="JPIT01000032">
    <property type="protein sequence ID" value="KIO43104.1"/>
    <property type="molecule type" value="Genomic_DNA"/>
</dbReference>
<accession>A0A0C3RGV9</accession>
<protein>
    <submittedName>
        <fullName evidence="2">Uncharacterized protein</fullName>
    </submittedName>
</protein>
<dbReference type="Proteomes" id="UP000031937">
    <property type="component" value="Unassembled WGS sequence"/>
</dbReference>
<dbReference type="EMBL" id="JPIU01000038">
    <property type="protein sequence ID" value="KIO44819.1"/>
    <property type="molecule type" value="Genomic_DNA"/>
</dbReference>
<gene>
    <name evidence="2" type="ORF">BA92_07280</name>
    <name evidence="1" type="ORF">IE90_12880</name>
</gene>
<evidence type="ECO:0000313" key="1">
    <source>
        <dbReference type="EMBL" id="KIO43104.1"/>
    </source>
</evidence>
<organism evidence="2 4">
    <name type="scientific">Sanguibacteroides justesenii</name>
    <dbReference type="NCBI Taxonomy" id="1547597"/>
    <lineage>
        <taxon>Bacteria</taxon>
        <taxon>Pseudomonadati</taxon>
        <taxon>Bacteroidota</taxon>
        <taxon>Bacteroidia</taxon>
        <taxon>Bacteroidales</taxon>
        <taxon>Porphyromonadaceae</taxon>
        <taxon>Sanguibacteroides</taxon>
    </lineage>
</organism>
<comment type="caution">
    <text evidence="2">The sequence shown here is derived from an EMBL/GenBank/DDBJ whole genome shotgun (WGS) entry which is preliminary data.</text>
</comment>
<evidence type="ECO:0000313" key="3">
    <source>
        <dbReference type="Proteomes" id="UP000031937"/>
    </source>
</evidence>